<evidence type="ECO:0000256" key="5">
    <source>
        <dbReference type="ARBA" id="ARBA00022989"/>
    </source>
</evidence>
<feature type="transmembrane region" description="Helical" evidence="7">
    <location>
        <begin position="108"/>
        <end position="127"/>
    </location>
</feature>
<feature type="domain" description="ABC transmembrane type-1" evidence="9">
    <location>
        <begin position="101"/>
        <end position="284"/>
    </location>
</feature>
<dbReference type="RefSeq" id="WP_208249806.1">
    <property type="nucleotide sequence ID" value="NZ_JAGEPF010000030.1"/>
</dbReference>
<feature type="transmembrane region" description="Helical" evidence="7">
    <location>
        <begin position="139"/>
        <end position="159"/>
    </location>
</feature>
<dbReference type="PROSITE" id="PS50928">
    <property type="entry name" value="ABC_TM1"/>
    <property type="match status" value="1"/>
</dbReference>
<dbReference type="PANTHER" id="PTHR30151:SF40">
    <property type="entry name" value="TRANSPORT SYSTEM INTEGRAL MEMBRANE PROTEIN"/>
    <property type="match status" value="1"/>
</dbReference>
<dbReference type="Gene3D" id="1.10.3720.10">
    <property type="entry name" value="MetI-like"/>
    <property type="match status" value="1"/>
</dbReference>
<evidence type="ECO:0000313" key="11">
    <source>
        <dbReference type="Proteomes" id="UP000680206"/>
    </source>
</evidence>
<feature type="transmembrane region" description="Helical" evidence="7">
    <location>
        <begin position="266"/>
        <end position="287"/>
    </location>
</feature>
<feature type="region of interest" description="Disordered" evidence="8">
    <location>
        <begin position="1"/>
        <end position="22"/>
    </location>
</feature>
<dbReference type="SUPFAM" id="SSF161098">
    <property type="entry name" value="MetI-like"/>
    <property type="match status" value="1"/>
</dbReference>
<dbReference type="InterPro" id="IPR000515">
    <property type="entry name" value="MetI-like"/>
</dbReference>
<feature type="transmembrane region" description="Helical" evidence="7">
    <location>
        <begin position="50"/>
        <end position="72"/>
    </location>
</feature>
<evidence type="ECO:0000313" key="10">
    <source>
        <dbReference type="EMBL" id="MBO2463864.1"/>
    </source>
</evidence>
<evidence type="ECO:0000256" key="6">
    <source>
        <dbReference type="ARBA" id="ARBA00023136"/>
    </source>
</evidence>
<dbReference type="EMBL" id="JAGEPF010000030">
    <property type="protein sequence ID" value="MBO2463864.1"/>
    <property type="molecule type" value="Genomic_DNA"/>
</dbReference>
<name>A0ABS3S4C6_9ACTN</name>
<gene>
    <name evidence="10" type="ORF">J4709_40470</name>
</gene>
<evidence type="ECO:0000256" key="8">
    <source>
        <dbReference type="SAM" id="MobiDB-lite"/>
    </source>
</evidence>
<dbReference type="Proteomes" id="UP000680206">
    <property type="component" value="Unassembled WGS sequence"/>
</dbReference>
<evidence type="ECO:0000256" key="4">
    <source>
        <dbReference type="ARBA" id="ARBA00022692"/>
    </source>
</evidence>
<protein>
    <submittedName>
        <fullName evidence="10">ABC transporter permease</fullName>
    </submittedName>
</protein>
<keyword evidence="6 7" id="KW-0472">Membrane</keyword>
<keyword evidence="5 7" id="KW-1133">Transmembrane helix</keyword>
<evidence type="ECO:0000259" key="9">
    <source>
        <dbReference type="PROSITE" id="PS50928"/>
    </source>
</evidence>
<feature type="transmembrane region" description="Helical" evidence="7">
    <location>
        <begin position="165"/>
        <end position="186"/>
    </location>
</feature>
<comment type="subcellular location">
    <subcellularLocation>
        <location evidence="1 7">Cell membrane</location>
        <topology evidence="1 7">Multi-pass membrane protein</topology>
    </subcellularLocation>
</comment>
<keyword evidence="3" id="KW-1003">Cell membrane</keyword>
<evidence type="ECO:0000256" key="2">
    <source>
        <dbReference type="ARBA" id="ARBA00022448"/>
    </source>
</evidence>
<organism evidence="10 11">
    <name type="scientific">Actinomadura violacea</name>
    <dbReference type="NCBI Taxonomy" id="2819934"/>
    <lineage>
        <taxon>Bacteria</taxon>
        <taxon>Bacillati</taxon>
        <taxon>Actinomycetota</taxon>
        <taxon>Actinomycetes</taxon>
        <taxon>Streptosporangiales</taxon>
        <taxon>Thermomonosporaceae</taxon>
        <taxon>Actinomadura</taxon>
    </lineage>
</organism>
<evidence type="ECO:0000256" key="1">
    <source>
        <dbReference type="ARBA" id="ARBA00004651"/>
    </source>
</evidence>
<dbReference type="Pfam" id="PF00528">
    <property type="entry name" value="BPD_transp_1"/>
    <property type="match status" value="1"/>
</dbReference>
<comment type="caution">
    <text evidence="10">The sequence shown here is derived from an EMBL/GenBank/DDBJ whole genome shotgun (WGS) entry which is preliminary data.</text>
</comment>
<proteinExistence type="inferred from homology"/>
<sequence>MAHDTTSRHDAPPETGAPGDRLNRELAGLDALELGGGTGRRLLQRTWSAAWPMAAAVVIALAAWQAVVWSGWKEPWVLPGPRDTFPVLWDQVASSRFWKAVALTMQRAIIGFAMSIAVGVVVGGLVSQFRVLRRAFGSLITGLQTMPSIAWFPLAILLFKLSESAILFVVVLGAAPSIANGLIAGVDYTPPILLRAGKVMGLRGLNLYRHLVLPASLPSFVAGLKQGWAFAWRSLMAGELLVIIGSTTSLGVLLSQARELNATADMISYMIVILVIGILIDQLFGVLDRAIRGRWGLED</sequence>
<keyword evidence="11" id="KW-1185">Reference proteome</keyword>
<dbReference type="InterPro" id="IPR035906">
    <property type="entry name" value="MetI-like_sf"/>
</dbReference>
<keyword evidence="4 7" id="KW-0812">Transmembrane</keyword>
<accession>A0ABS3S4C6</accession>
<evidence type="ECO:0000256" key="7">
    <source>
        <dbReference type="RuleBase" id="RU363032"/>
    </source>
</evidence>
<dbReference type="PANTHER" id="PTHR30151">
    <property type="entry name" value="ALKANE SULFONATE ABC TRANSPORTER-RELATED, MEMBRANE SUBUNIT"/>
    <property type="match status" value="1"/>
</dbReference>
<feature type="compositionally biased region" description="Basic and acidic residues" evidence="8">
    <location>
        <begin position="1"/>
        <end position="12"/>
    </location>
</feature>
<feature type="transmembrane region" description="Helical" evidence="7">
    <location>
        <begin position="230"/>
        <end position="254"/>
    </location>
</feature>
<comment type="similarity">
    <text evidence="7">Belongs to the binding-protein-dependent transport system permease family.</text>
</comment>
<evidence type="ECO:0000256" key="3">
    <source>
        <dbReference type="ARBA" id="ARBA00022475"/>
    </source>
</evidence>
<reference evidence="10 11" key="1">
    <citation type="submission" date="2021-03" db="EMBL/GenBank/DDBJ databases">
        <title>Actinomadura violae sp. nov., isolated from lichen in Thailand.</title>
        <authorList>
            <person name="Kanchanasin P."/>
            <person name="Saeng-In P."/>
            <person name="Phongsopitanun W."/>
            <person name="Yuki M."/>
            <person name="Kudo T."/>
            <person name="Ohkuma M."/>
            <person name="Tanasupawat S."/>
        </authorList>
    </citation>
    <scope>NUCLEOTIDE SEQUENCE [LARGE SCALE GENOMIC DNA]</scope>
    <source>
        <strain evidence="10 11">LCR2-06</strain>
    </source>
</reference>
<keyword evidence="2 7" id="KW-0813">Transport</keyword>